<feature type="signal peptide" evidence="3">
    <location>
        <begin position="1"/>
        <end position="25"/>
    </location>
</feature>
<evidence type="ECO:0000256" key="2">
    <source>
        <dbReference type="SAM" id="Phobius"/>
    </source>
</evidence>
<feature type="compositionally biased region" description="Gly residues" evidence="1">
    <location>
        <begin position="176"/>
        <end position="190"/>
    </location>
</feature>
<keyword evidence="2" id="KW-1133">Transmembrane helix</keyword>
<keyword evidence="2" id="KW-0812">Transmembrane</keyword>
<dbReference type="EMBL" id="CP159872">
    <property type="protein sequence ID" value="XCM79493.1"/>
    <property type="molecule type" value="Genomic_DNA"/>
</dbReference>
<feature type="compositionally biased region" description="Basic and acidic residues" evidence="1">
    <location>
        <begin position="113"/>
        <end position="157"/>
    </location>
</feature>
<organism evidence="4">
    <name type="scientific">Kitasatospora camelliae</name>
    <dbReference type="NCBI Taxonomy" id="3156397"/>
    <lineage>
        <taxon>Bacteria</taxon>
        <taxon>Bacillati</taxon>
        <taxon>Actinomycetota</taxon>
        <taxon>Actinomycetes</taxon>
        <taxon>Kitasatosporales</taxon>
        <taxon>Streptomycetaceae</taxon>
        <taxon>Kitasatospora</taxon>
    </lineage>
</organism>
<evidence type="ECO:0000256" key="1">
    <source>
        <dbReference type="SAM" id="MobiDB-lite"/>
    </source>
</evidence>
<feature type="compositionally biased region" description="Basic and acidic residues" evidence="1">
    <location>
        <begin position="85"/>
        <end position="105"/>
    </location>
</feature>
<dbReference type="AlphaFoldDB" id="A0AAU8JUL0"/>
<feature type="transmembrane region" description="Helical" evidence="2">
    <location>
        <begin position="183"/>
        <end position="208"/>
    </location>
</feature>
<reference evidence="4" key="1">
    <citation type="submission" date="2024-06" db="EMBL/GenBank/DDBJ databases">
        <title>The genome sequences of Kitasatospora sp. strain HUAS MG31.</title>
        <authorList>
            <person name="Mo P."/>
        </authorList>
    </citation>
    <scope>NUCLEOTIDE SEQUENCE</scope>
    <source>
        <strain evidence="4">HUAS MG31</strain>
    </source>
</reference>
<accession>A0AAU8JUL0</accession>
<keyword evidence="2" id="KW-0472">Membrane</keyword>
<feature type="region of interest" description="Disordered" evidence="1">
    <location>
        <begin position="31"/>
        <end position="190"/>
    </location>
</feature>
<keyword evidence="3" id="KW-0732">Signal</keyword>
<feature type="chain" id="PRO_5043537911" description="LPXTG-motif cell wall-anchored protein" evidence="3">
    <location>
        <begin position="26"/>
        <end position="218"/>
    </location>
</feature>
<gene>
    <name evidence="4" type="ORF">ABWK59_11395</name>
</gene>
<name>A0AAU8JUL0_9ACTN</name>
<protein>
    <recommendedName>
        <fullName evidence="5">LPXTG-motif cell wall-anchored protein</fullName>
    </recommendedName>
</protein>
<sequence>MRLQRTLMVGAAAVALGLGLPAAYAETVPKPDDQTVWQDTAPMTTTPDTLPAAPAPAAPAPKDAKTGSIDQAPLFTDEVPAETKAVPKVEPKAVEPKAAEPKVETKAGTASDGKAEAKTDAKPESKPEAKTEAKPEARTEAKPEAKADDKAEAKSDAQHWASGGSWEAEKKPRGGVHTGGGGLAVSGGGLASGAALLAGGLGVGAYALRRRRSAEGAM</sequence>
<evidence type="ECO:0008006" key="5">
    <source>
        <dbReference type="Google" id="ProtNLM"/>
    </source>
</evidence>
<proteinExistence type="predicted"/>
<evidence type="ECO:0000256" key="3">
    <source>
        <dbReference type="SAM" id="SignalP"/>
    </source>
</evidence>
<evidence type="ECO:0000313" key="4">
    <source>
        <dbReference type="EMBL" id="XCM79493.1"/>
    </source>
</evidence>
<dbReference type="KEGG" id="kcm:ABWK59_11395"/>
<feature type="compositionally biased region" description="Low complexity" evidence="1">
    <location>
        <begin position="39"/>
        <end position="52"/>
    </location>
</feature>
<dbReference type="RefSeq" id="WP_354640192.1">
    <property type="nucleotide sequence ID" value="NZ_CP159872.1"/>
</dbReference>